<dbReference type="PANTHER" id="PTHR47326">
    <property type="entry name" value="TRANSPOSABLE ELEMENT TC3 TRANSPOSASE-LIKE PROTEIN"/>
    <property type="match status" value="1"/>
</dbReference>
<dbReference type="AlphaFoldDB" id="A0A8X6I3D9"/>
<dbReference type="InterPro" id="IPR036397">
    <property type="entry name" value="RNaseH_sf"/>
</dbReference>
<comment type="caution">
    <text evidence="1">The sequence shown here is derived from an EMBL/GenBank/DDBJ whole genome shotgun (WGS) entry which is preliminary data.</text>
</comment>
<dbReference type="OrthoDB" id="6434571at2759"/>
<dbReference type="PANTHER" id="PTHR47326:SF1">
    <property type="entry name" value="HTH PSQ-TYPE DOMAIN-CONTAINING PROTEIN"/>
    <property type="match status" value="1"/>
</dbReference>
<dbReference type="Gene3D" id="3.30.420.10">
    <property type="entry name" value="Ribonuclease H-like superfamily/Ribonuclease H"/>
    <property type="match status" value="1"/>
</dbReference>
<keyword evidence="2" id="KW-1185">Reference proteome</keyword>
<sequence>MMNRIGVDSNFLEHVIFSDESCFHTCGKVNKHNCHSLGNENPHQLCEYESVWLGMHTNDIIGPFFFVEKAVKGHVYLHEKLCCSTNFTRFSVLTRWRSTTQPR</sequence>
<gene>
    <name evidence="1" type="primary">g.35129</name>
    <name evidence="1" type="ORF">TNCT_712541</name>
</gene>
<protein>
    <submittedName>
        <fullName evidence="1">DUF4817 domain-containing protein</fullName>
    </submittedName>
</protein>
<name>A0A8X6I3D9_TRICU</name>
<proteinExistence type="predicted"/>
<organism evidence="1 2">
    <name type="scientific">Trichonephila clavata</name>
    <name type="common">Joro spider</name>
    <name type="synonym">Nephila clavata</name>
    <dbReference type="NCBI Taxonomy" id="2740835"/>
    <lineage>
        <taxon>Eukaryota</taxon>
        <taxon>Metazoa</taxon>
        <taxon>Ecdysozoa</taxon>
        <taxon>Arthropoda</taxon>
        <taxon>Chelicerata</taxon>
        <taxon>Arachnida</taxon>
        <taxon>Araneae</taxon>
        <taxon>Araneomorphae</taxon>
        <taxon>Entelegynae</taxon>
        <taxon>Araneoidea</taxon>
        <taxon>Nephilidae</taxon>
        <taxon>Trichonephila</taxon>
    </lineage>
</organism>
<dbReference type="GO" id="GO:0003676">
    <property type="term" value="F:nucleic acid binding"/>
    <property type="evidence" value="ECO:0007669"/>
    <property type="project" value="InterPro"/>
</dbReference>
<evidence type="ECO:0000313" key="2">
    <source>
        <dbReference type="Proteomes" id="UP000887116"/>
    </source>
</evidence>
<dbReference type="EMBL" id="BMAO01033069">
    <property type="protein sequence ID" value="GFQ86792.1"/>
    <property type="molecule type" value="Genomic_DNA"/>
</dbReference>
<dbReference type="Proteomes" id="UP000887116">
    <property type="component" value="Unassembled WGS sequence"/>
</dbReference>
<reference evidence="1" key="1">
    <citation type="submission" date="2020-07" db="EMBL/GenBank/DDBJ databases">
        <title>Multicomponent nature underlies the extraordinary mechanical properties of spider dragline silk.</title>
        <authorList>
            <person name="Kono N."/>
            <person name="Nakamura H."/>
            <person name="Mori M."/>
            <person name="Yoshida Y."/>
            <person name="Ohtoshi R."/>
            <person name="Malay A.D."/>
            <person name="Moran D.A.P."/>
            <person name="Tomita M."/>
            <person name="Numata K."/>
            <person name="Arakawa K."/>
        </authorList>
    </citation>
    <scope>NUCLEOTIDE SEQUENCE</scope>
</reference>
<evidence type="ECO:0000313" key="1">
    <source>
        <dbReference type="EMBL" id="GFQ86792.1"/>
    </source>
</evidence>
<accession>A0A8X6I3D9</accession>